<accession>A0A9P4NIW2</accession>
<keyword evidence="2" id="KW-1185">Reference proteome</keyword>
<dbReference type="EMBL" id="MU007080">
    <property type="protein sequence ID" value="KAF2423574.1"/>
    <property type="molecule type" value="Genomic_DNA"/>
</dbReference>
<proteinExistence type="predicted"/>
<comment type="caution">
    <text evidence="1">The sequence shown here is derived from an EMBL/GenBank/DDBJ whole genome shotgun (WGS) entry which is preliminary data.</text>
</comment>
<organism evidence="1 2">
    <name type="scientific">Tothia fuscella</name>
    <dbReference type="NCBI Taxonomy" id="1048955"/>
    <lineage>
        <taxon>Eukaryota</taxon>
        <taxon>Fungi</taxon>
        <taxon>Dikarya</taxon>
        <taxon>Ascomycota</taxon>
        <taxon>Pezizomycotina</taxon>
        <taxon>Dothideomycetes</taxon>
        <taxon>Pleosporomycetidae</taxon>
        <taxon>Venturiales</taxon>
        <taxon>Cylindrosympodiaceae</taxon>
        <taxon>Tothia</taxon>
    </lineage>
</organism>
<protein>
    <submittedName>
        <fullName evidence="1">Uncharacterized protein</fullName>
    </submittedName>
</protein>
<dbReference type="Proteomes" id="UP000800235">
    <property type="component" value="Unassembled WGS sequence"/>
</dbReference>
<evidence type="ECO:0000313" key="2">
    <source>
        <dbReference type="Proteomes" id="UP000800235"/>
    </source>
</evidence>
<sequence length="187" mass="20639">MLSEVITDPVPVALSHENITAGVPRITLDVTDSERPPKLVLCLLQPLVNSEMLATCGDPSSRCVRMVDRSMGDVANEEFLSIAPLSQAWRRAMANSAPRAEAVLDMRLPVISEGSSPQICWDTVIPRNGGLVVRMQEVIRIAITIATDVRMRVHEPCRSGVSFHGKVQYWRGDSMKTFQGQLMKLAK</sequence>
<dbReference type="OrthoDB" id="4473671at2759"/>
<evidence type="ECO:0000313" key="1">
    <source>
        <dbReference type="EMBL" id="KAF2423574.1"/>
    </source>
</evidence>
<name>A0A9P4NIW2_9PEZI</name>
<reference evidence="1" key="1">
    <citation type="journal article" date="2020" name="Stud. Mycol.">
        <title>101 Dothideomycetes genomes: a test case for predicting lifestyles and emergence of pathogens.</title>
        <authorList>
            <person name="Haridas S."/>
            <person name="Albert R."/>
            <person name="Binder M."/>
            <person name="Bloem J."/>
            <person name="Labutti K."/>
            <person name="Salamov A."/>
            <person name="Andreopoulos B."/>
            <person name="Baker S."/>
            <person name="Barry K."/>
            <person name="Bills G."/>
            <person name="Bluhm B."/>
            <person name="Cannon C."/>
            <person name="Castanera R."/>
            <person name="Culley D."/>
            <person name="Daum C."/>
            <person name="Ezra D."/>
            <person name="Gonzalez J."/>
            <person name="Henrissat B."/>
            <person name="Kuo A."/>
            <person name="Liang C."/>
            <person name="Lipzen A."/>
            <person name="Lutzoni F."/>
            <person name="Magnuson J."/>
            <person name="Mondo S."/>
            <person name="Nolan M."/>
            <person name="Ohm R."/>
            <person name="Pangilinan J."/>
            <person name="Park H.-J."/>
            <person name="Ramirez L."/>
            <person name="Alfaro M."/>
            <person name="Sun H."/>
            <person name="Tritt A."/>
            <person name="Yoshinaga Y."/>
            <person name="Zwiers L.-H."/>
            <person name="Turgeon B."/>
            <person name="Goodwin S."/>
            <person name="Spatafora J."/>
            <person name="Crous P."/>
            <person name="Grigoriev I."/>
        </authorList>
    </citation>
    <scope>NUCLEOTIDE SEQUENCE</scope>
    <source>
        <strain evidence="1">CBS 130266</strain>
    </source>
</reference>
<dbReference type="AlphaFoldDB" id="A0A9P4NIW2"/>
<gene>
    <name evidence="1" type="ORF">EJ08DRAFT_737389</name>
</gene>